<feature type="compositionally biased region" description="Basic residues" evidence="1">
    <location>
        <begin position="121"/>
        <end position="130"/>
    </location>
</feature>
<keyword evidence="2" id="KW-0812">Transmembrane</keyword>
<evidence type="ECO:0000256" key="2">
    <source>
        <dbReference type="SAM" id="Phobius"/>
    </source>
</evidence>
<reference evidence="3 4" key="1">
    <citation type="journal article" date="2013" name="Curr. Biol.">
        <title>The Genome of the Foraminiferan Reticulomyxa filosa.</title>
        <authorList>
            <person name="Glockner G."/>
            <person name="Hulsmann N."/>
            <person name="Schleicher M."/>
            <person name="Noegel A.A."/>
            <person name="Eichinger L."/>
            <person name="Gallinger C."/>
            <person name="Pawlowski J."/>
            <person name="Sierra R."/>
            <person name="Euteneuer U."/>
            <person name="Pillet L."/>
            <person name="Moustafa A."/>
            <person name="Platzer M."/>
            <person name="Groth M."/>
            <person name="Szafranski K."/>
            <person name="Schliwa M."/>
        </authorList>
    </citation>
    <scope>NUCLEOTIDE SEQUENCE [LARGE SCALE GENOMIC DNA]</scope>
</reference>
<feature type="compositionally biased region" description="Acidic residues" evidence="1">
    <location>
        <begin position="135"/>
        <end position="162"/>
    </location>
</feature>
<dbReference type="AlphaFoldDB" id="X6M1K8"/>
<evidence type="ECO:0000313" key="4">
    <source>
        <dbReference type="Proteomes" id="UP000023152"/>
    </source>
</evidence>
<proteinExistence type="predicted"/>
<dbReference type="Proteomes" id="UP000023152">
    <property type="component" value="Unassembled WGS sequence"/>
</dbReference>
<feature type="region of interest" description="Disordered" evidence="1">
    <location>
        <begin position="1"/>
        <end position="23"/>
    </location>
</feature>
<feature type="transmembrane region" description="Helical" evidence="2">
    <location>
        <begin position="72"/>
        <end position="93"/>
    </location>
</feature>
<organism evidence="3 4">
    <name type="scientific">Reticulomyxa filosa</name>
    <dbReference type="NCBI Taxonomy" id="46433"/>
    <lineage>
        <taxon>Eukaryota</taxon>
        <taxon>Sar</taxon>
        <taxon>Rhizaria</taxon>
        <taxon>Retaria</taxon>
        <taxon>Foraminifera</taxon>
        <taxon>Monothalamids</taxon>
        <taxon>Reticulomyxidae</taxon>
        <taxon>Reticulomyxa</taxon>
    </lineage>
</organism>
<evidence type="ECO:0000313" key="3">
    <source>
        <dbReference type="EMBL" id="ETO08038.1"/>
    </source>
</evidence>
<dbReference type="EMBL" id="ASPP01025420">
    <property type="protein sequence ID" value="ETO08038.1"/>
    <property type="molecule type" value="Genomic_DNA"/>
</dbReference>
<feature type="region of interest" description="Disordered" evidence="1">
    <location>
        <begin position="120"/>
        <end position="162"/>
    </location>
</feature>
<sequence length="162" mass="19157">MTKQKDREKENETAMTHKGNSLLDLFTRRYTNTLEDKDKDKGKKQNASSLSRRDIDLIEPCNSKRTTFDSSLVNRFFFLSLCYVFSFALSKYLHNSYISSSYYSHTHTEVFQKRLTTMTTTKKKKKKKKKKNDDNGNDEEEEEEEEEDDDNDDNDDDNDDDE</sequence>
<gene>
    <name evidence="3" type="ORF">RFI_29352</name>
</gene>
<protein>
    <submittedName>
        <fullName evidence="3">Uncharacterized protein</fullName>
    </submittedName>
</protein>
<keyword evidence="2" id="KW-0472">Membrane</keyword>
<accession>X6M1K8</accession>
<feature type="compositionally biased region" description="Basic and acidic residues" evidence="1">
    <location>
        <begin position="1"/>
        <end position="12"/>
    </location>
</feature>
<comment type="caution">
    <text evidence="3">The sequence shown here is derived from an EMBL/GenBank/DDBJ whole genome shotgun (WGS) entry which is preliminary data.</text>
</comment>
<dbReference type="InterPro" id="IPR016024">
    <property type="entry name" value="ARM-type_fold"/>
</dbReference>
<keyword evidence="4" id="KW-1185">Reference proteome</keyword>
<dbReference type="SUPFAM" id="SSF48371">
    <property type="entry name" value="ARM repeat"/>
    <property type="match status" value="1"/>
</dbReference>
<evidence type="ECO:0000256" key="1">
    <source>
        <dbReference type="SAM" id="MobiDB-lite"/>
    </source>
</evidence>
<keyword evidence="2" id="KW-1133">Transmembrane helix</keyword>
<name>X6M1K8_RETFI</name>